<evidence type="ECO:0000313" key="5">
    <source>
        <dbReference type="Proteomes" id="UP000266895"/>
    </source>
</evidence>
<feature type="compositionally biased region" description="Low complexity" evidence="1">
    <location>
        <begin position="1"/>
        <end position="17"/>
    </location>
</feature>
<dbReference type="KEGG" id="ahw:NCTC11636_02143"/>
<feature type="transmembrane region" description="Helical" evidence="2">
    <location>
        <begin position="627"/>
        <end position="652"/>
    </location>
</feature>
<dbReference type="EMBL" id="LR134350">
    <property type="protein sequence ID" value="VEG29631.1"/>
    <property type="molecule type" value="Genomic_DNA"/>
</dbReference>
<dbReference type="PANTHER" id="PTHR42736">
    <property type="entry name" value="PROTEIN-GLUTAMINE GAMMA-GLUTAMYLTRANSFERASE"/>
    <property type="match status" value="1"/>
</dbReference>
<accession>A0A448HIY9</accession>
<feature type="compositionally biased region" description="Acidic residues" evidence="1">
    <location>
        <begin position="613"/>
        <end position="623"/>
    </location>
</feature>
<keyword evidence="2" id="KW-1133">Transmembrane helix</keyword>
<evidence type="ECO:0000256" key="1">
    <source>
        <dbReference type="SAM" id="MobiDB-lite"/>
    </source>
</evidence>
<feature type="transmembrane region" description="Helical" evidence="2">
    <location>
        <begin position="71"/>
        <end position="89"/>
    </location>
</feature>
<feature type="compositionally biased region" description="Polar residues" evidence="1">
    <location>
        <begin position="580"/>
        <end position="590"/>
    </location>
</feature>
<keyword evidence="2" id="KW-0472">Membrane</keyword>
<proteinExistence type="predicted"/>
<dbReference type="Proteomes" id="UP000266895">
    <property type="component" value="Chromosome"/>
</dbReference>
<dbReference type="InterPro" id="IPR052901">
    <property type="entry name" value="Bact_TGase-like"/>
</dbReference>
<gene>
    <name evidence="4" type="ORF">NCTC11636_02143</name>
</gene>
<reference evidence="4 5" key="1">
    <citation type="submission" date="2018-12" db="EMBL/GenBank/DDBJ databases">
        <authorList>
            <consortium name="Pathogen Informatics"/>
        </authorList>
    </citation>
    <scope>NUCLEOTIDE SEQUENCE [LARGE SCALE GENOMIC DNA]</scope>
    <source>
        <strain evidence="4 5">NCTC11636</strain>
    </source>
</reference>
<feature type="region of interest" description="Disordered" evidence="1">
    <location>
        <begin position="764"/>
        <end position="787"/>
    </location>
</feature>
<evidence type="ECO:0000259" key="3">
    <source>
        <dbReference type="SMART" id="SM00460"/>
    </source>
</evidence>
<feature type="transmembrane region" description="Helical" evidence="2">
    <location>
        <begin position="175"/>
        <end position="192"/>
    </location>
</feature>
<keyword evidence="2" id="KW-0812">Transmembrane</keyword>
<feature type="domain" description="Transglutaminase-like" evidence="3">
    <location>
        <begin position="507"/>
        <end position="575"/>
    </location>
</feature>
<feature type="transmembrane region" description="Helical" evidence="2">
    <location>
        <begin position="96"/>
        <end position="114"/>
    </location>
</feature>
<evidence type="ECO:0000313" key="4">
    <source>
        <dbReference type="EMBL" id="VEG29631.1"/>
    </source>
</evidence>
<dbReference type="RefSeq" id="WP_126384395.1">
    <property type="nucleotide sequence ID" value="NZ_LR134350.1"/>
</dbReference>
<feature type="compositionally biased region" description="Basic residues" evidence="1">
    <location>
        <begin position="768"/>
        <end position="787"/>
    </location>
</feature>
<feature type="region of interest" description="Disordered" evidence="1">
    <location>
        <begin position="1"/>
        <end position="38"/>
    </location>
</feature>
<feature type="region of interest" description="Disordered" evidence="1">
    <location>
        <begin position="577"/>
        <end position="623"/>
    </location>
</feature>
<protein>
    <submittedName>
        <fullName evidence="4">Transglutaminase-like superfamily</fullName>
    </submittedName>
</protein>
<feature type="compositionally biased region" description="Basic residues" evidence="1">
    <location>
        <begin position="18"/>
        <end position="29"/>
    </location>
</feature>
<feature type="transmembrane region" description="Helical" evidence="2">
    <location>
        <begin position="47"/>
        <end position="65"/>
    </location>
</feature>
<feature type="transmembrane region" description="Helical" evidence="2">
    <location>
        <begin position="198"/>
        <end position="218"/>
    </location>
</feature>
<dbReference type="Pfam" id="PF01841">
    <property type="entry name" value="Transglut_core"/>
    <property type="match status" value="1"/>
</dbReference>
<evidence type="ECO:0000256" key="2">
    <source>
        <dbReference type="SAM" id="Phobius"/>
    </source>
</evidence>
<dbReference type="AlphaFoldDB" id="A0A448HIY9"/>
<keyword evidence="5" id="KW-1185">Reference proteome</keyword>
<sequence length="787" mass="82994">MDPVSTPGPARRAPAATRRPRPERRRRPERSRSQASSLTERRRWTDLTLVAVLSLVGTILFIPPFASPTGAVVAAVGVCLGVATGVVTARMRLSALPTLAVTGALHVLLAPWILPDVGGGLEAVRTVLAATITVWRDALTLPLPLTAFPGMTVLPWLTGLATGVVATRAAGAGRVHLAGLTVLAQATVAIAWGGQSSVAPTVIGVVLTIGVLALWAMAAQRGRRDRVAEVLEDADAGVRTDVRRSVLRSATLLTVTGLVVALALPVAPHARTVLRDLFEPPLDLTEYATPLSLVRTLETDLASTPLMRLTGLPEGARIRLAALDSYDGLSARVGQNAEGAARFQRIGRNTPLAPGADTGQATSVGIALEGYTFPWVPTVSDTLSISAQGPRSTVISESLYYDTFSSTGIATAGLTEGDRLTAQVSVPPVLSETQLAGLEIAEVSLGPVQDVPASVEALATTLAGAESTPLGQIRALQQALRTGYYSDGTKSPSEPGHGAARLASMVEADALVGDDEQYAVLMMLMCRSLGIPARVVMGFEPATDGRAEDVTGEDVSAWVEVAFDTAGWVAFDVTPERDQVPQQQTTQKVSNPEPQVLQPPLPLQDPAELPPTYEDDPQEERDDDTGVVPMVLLVALGVIAALAAPVALILALKALRRRRRRGRAGVDRALGAWEEVVDRATDLGRSAPAGATRREAALALSPSFPTADLPRFGRAVDAQVFGSGEPASYAVDRIWESVDAIVPAMAADRSLVRRAAARLSVRSLIRSAGRRPRRQPKSRSSPRRTHP</sequence>
<dbReference type="SUPFAM" id="SSF54001">
    <property type="entry name" value="Cysteine proteinases"/>
    <property type="match status" value="1"/>
</dbReference>
<feature type="transmembrane region" description="Helical" evidence="2">
    <location>
        <begin position="145"/>
        <end position="166"/>
    </location>
</feature>
<dbReference type="OrthoDB" id="3651060at2"/>
<dbReference type="Gene3D" id="3.10.620.30">
    <property type="match status" value="1"/>
</dbReference>
<dbReference type="PANTHER" id="PTHR42736:SF1">
    <property type="entry name" value="PROTEIN-GLUTAMINE GAMMA-GLUTAMYLTRANSFERASE"/>
    <property type="match status" value="1"/>
</dbReference>
<organism evidence="4 5">
    <name type="scientific">Actinomyces howellii</name>
    <dbReference type="NCBI Taxonomy" id="52771"/>
    <lineage>
        <taxon>Bacteria</taxon>
        <taxon>Bacillati</taxon>
        <taxon>Actinomycetota</taxon>
        <taxon>Actinomycetes</taxon>
        <taxon>Actinomycetales</taxon>
        <taxon>Actinomycetaceae</taxon>
        <taxon>Actinomyces</taxon>
    </lineage>
</organism>
<dbReference type="InterPro" id="IPR002931">
    <property type="entry name" value="Transglutaminase-like"/>
</dbReference>
<feature type="transmembrane region" description="Helical" evidence="2">
    <location>
        <begin position="246"/>
        <end position="267"/>
    </location>
</feature>
<dbReference type="InterPro" id="IPR038765">
    <property type="entry name" value="Papain-like_cys_pep_sf"/>
</dbReference>
<name>A0A448HIY9_9ACTO</name>
<dbReference type="SMART" id="SM00460">
    <property type="entry name" value="TGc"/>
    <property type="match status" value="1"/>
</dbReference>